<keyword evidence="2" id="KW-0808">Transferase</keyword>
<dbReference type="PROSITE" id="PS51186">
    <property type="entry name" value="GNAT"/>
    <property type="match status" value="1"/>
</dbReference>
<dbReference type="EC" id="2.3.-.-" evidence="2"/>
<dbReference type="SUPFAM" id="SSF55729">
    <property type="entry name" value="Acyl-CoA N-acyltransferases (Nat)"/>
    <property type="match status" value="1"/>
</dbReference>
<reference evidence="2" key="1">
    <citation type="submission" date="2019-08" db="EMBL/GenBank/DDBJ databases">
        <authorList>
            <person name="Kucharzyk K."/>
            <person name="Murdoch R.W."/>
            <person name="Higgins S."/>
            <person name="Loffler F."/>
        </authorList>
    </citation>
    <scope>NUCLEOTIDE SEQUENCE</scope>
</reference>
<evidence type="ECO:0000259" key="1">
    <source>
        <dbReference type="PROSITE" id="PS51186"/>
    </source>
</evidence>
<dbReference type="EMBL" id="VSSQ01025294">
    <property type="protein sequence ID" value="MPM73340.1"/>
    <property type="molecule type" value="Genomic_DNA"/>
</dbReference>
<gene>
    <name evidence="2" type="ORF">SDC9_120320</name>
</gene>
<dbReference type="GO" id="GO:0009100">
    <property type="term" value="P:glycoprotein metabolic process"/>
    <property type="evidence" value="ECO:0007669"/>
    <property type="project" value="TreeGrafter"/>
</dbReference>
<keyword evidence="2" id="KW-0012">Acyltransferase</keyword>
<evidence type="ECO:0000313" key="2">
    <source>
        <dbReference type="EMBL" id="MPM73340.1"/>
    </source>
</evidence>
<accession>A0A645C6F6</accession>
<name>A0A645C6F6_9ZZZZ</name>
<dbReference type="Gene3D" id="3.40.630.30">
    <property type="match status" value="1"/>
</dbReference>
<feature type="domain" description="N-acetyltransferase" evidence="1">
    <location>
        <begin position="2"/>
        <end position="199"/>
    </location>
</feature>
<comment type="caution">
    <text evidence="2">The sequence shown here is derived from an EMBL/GenBank/DDBJ whole genome shotgun (WGS) entry which is preliminary data.</text>
</comment>
<dbReference type="AlphaFoldDB" id="A0A645C6F6"/>
<sequence length="199" mass="22511">MQNIRKALPQDLPYLYEIALKTAFAGLDGTAYYHDHYCVGHYYAAPYLFFDPELCFIALDENNTPSGYIVGTSDTRAFNTWMHTSWLPVLQEQYKQVSYFSSEAEQKMVRTLLKGPGEGIWQNMGYPAHLHIDILSHLQGKGLGKSLMETFCSAVKKTGARGIHLGVDGRNTRAYGFYERMGFSILEEQSWGAIFGKTL</sequence>
<dbReference type="PANTHER" id="PTHR13170">
    <property type="entry name" value="O-GLCNACASE"/>
    <property type="match status" value="1"/>
</dbReference>
<dbReference type="GO" id="GO:0016747">
    <property type="term" value="F:acyltransferase activity, transferring groups other than amino-acyl groups"/>
    <property type="evidence" value="ECO:0007669"/>
    <property type="project" value="InterPro"/>
</dbReference>
<dbReference type="CDD" id="cd04301">
    <property type="entry name" value="NAT_SF"/>
    <property type="match status" value="1"/>
</dbReference>
<proteinExistence type="predicted"/>
<dbReference type="InterPro" id="IPR051822">
    <property type="entry name" value="Glycosyl_Hydrolase_84"/>
</dbReference>
<organism evidence="2">
    <name type="scientific">bioreactor metagenome</name>
    <dbReference type="NCBI Taxonomy" id="1076179"/>
    <lineage>
        <taxon>unclassified sequences</taxon>
        <taxon>metagenomes</taxon>
        <taxon>ecological metagenomes</taxon>
    </lineage>
</organism>
<protein>
    <submittedName>
        <fullName evidence="2">Putative acetyltransferase OgpAT</fullName>
        <ecNumber evidence="2">2.3.-.-</ecNumber>
    </submittedName>
</protein>
<dbReference type="InterPro" id="IPR016181">
    <property type="entry name" value="Acyl_CoA_acyltransferase"/>
</dbReference>
<dbReference type="InterPro" id="IPR000182">
    <property type="entry name" value="GNAT_dom"/>
</dbReference>
<dbReference type="PANTHER" id="PTHR13170:SF16">
    <property type="entry name" value="PROTEIN O-GLCNACASE"/>
    <property type="match status" value="1"/>
</dbReference>
<dbReference type="Pfam" id="PF00583">
    <property type="entry name" value="Acetyltransf_1"/>
    <property type="match status" value="1"/>
</dbReference>
<dbReference type="GO" id="GO:0016231">
    <property type="term" value="F:beta-N-acetylglucosaminidase activity"/>
    <property type="evidence" value="ECO:0007669"/>
    <property type="project" value="TreeGrafter"/>
</dbReference>